<name>A0A832ZT24_9CREN</name>
<dbReference type="InterPro" id="IPR011059">
    <property type="entry name" value="Metal-dep_hydrolase_composite"/>
</dbReference>
<dbReference type="AlphaFoldDB" id="A0A832ZT24"/>
<dbReference type="Gene3D" id="3.20.20.140">
    <property type="entry name" value="Metal-dependent hydrolases"/>
    <property type="match status" value="1"/>
</dbReference>
<dbReference type="Gene3D" id="2.30.40.10">
    <property type="entry name" value="Urease, subunit C, domain 1"/>
    <property type="match status" value="1"/>
</dbReference>
<evidence type="ECO:0000313" key="1">
    <source>
        <dbReference type="EMBL" id="HIQ23679.1"/>
    </source>
</evidence>
<dbReference type="GO" id="GO:0016810">
    <property type="term" value="F:hydrolase activity, acting on carbon-nitrogen (but not peptide) bonds"/>
    <property type="evidence" value="ECO:0007669"/>
    <property type="project" value="InterPro"/>
</dbReference>
<protein>
    <recommendedName>
        <fullName evidence="3">Amidohydrolase</fullName>
    </recommendedName>
</protein>
<dbReference type="EMBL" id="DQVR01000032">
    <property type="protein sequence ID" value="HIQ23679.1"/>
    <property type="molecule type" value="Genomic_DNA"/>
</dbReference>
<comment type="caution">
    <text evidence="1">The sequence shown here is derived from an EMBL/GenBank/DDBJ whole genome shotgun (WGS) entry which is preliminary data.</text>
</comment>
<evidence type="ECO:0008006" key="3">
    <source>
        <dbReference type="Google" id="ProtNLM"/>
    </source>
</evidence>
<accession>A0A832ZT24</accession>
<proteinExistence type="predicted"/>
<gene>
    <name evidence="1" type="ORF">EYH50_01360</name>
</gene>
<organism evidence="1 2">
    <name type="scientific">Pyrodictium delaneyi</name>
    <dbReference type="NCBI Taxonomy" id="1273541"/>
    <lineage>
        <taxon>Archaea</taxon>
        <taxon>Thermoproteota</taxon>
        <taxon>Thermoprotei</taxon>
        <taxon>Desulfurococcales</taxon>
        <taxon>Pyrodictiaceae</taxon>
        <taxon>Pyrodictium</taxon>
    </lineage>
</organism>
<reference evidence="1" key="1">
    <citation type="journal article" date="2020" name="ISME J.">
        <title>Gammaproteobacteria mediating utilization of methyl-, sulfur- and petroleum organic compounds in deep ocean hydrothermal plumes.</title>
        <authorList>
            <person name="Zhou Z."/>
            <person name="Liu Y."/>
            <person name="Pan J."/>
            <person name="Cron B.R."/>
            <person name="Toner B.M."/>
            <person name="Anantharaman K."/>
            <person name="Breier J.A."/>
            <person name="Dick G.J."/>
            <person name="Li M."/>
        </authorList>
    </citation>
    <scope>NUCLEOTIDE SEQUENCE</scope>
    <source>
        <strain evidence="1">SZUA-1523</strain>
    </source>
</reference>
<dbReference type="InterPro" id="IPR032466">
    <property type="entry name" value="Metal_Hydrolase"/>
</dbReference>
<dbReference type="Proteomes" id="UP000600071">
    <property type="component" value="Unassembled WGS sequence"/>
</dbReference>
<dbReference type="SUPFAM" id="SSF51556">
    <property type="entry name" value="Metallo-dependent hydrolases"/>
    <property type="match status" value="1"/>
</dbReference>
<evidence type="ECO:0000313" key="2">
    <source>
        <dbReference type="Proteomes" id="UP000600071"/>
    </source>
</evidence>
<sequence>MPLRILFYDVYYFDENGVVHGPGYIHVSAGTIDYIGLGEPPEEAQYAELVAGGPGRIVYPGFASLPVFLESYPFRHLLADIDPVEYMESSVADQVRSMGSREAYYSALMALYELTMHGYTRVVSIDPHVDAVARAIIDAGLEGAVLYPHGCGLTPRKEFTELLKRMEEQGIDRRRVSVGIAMCGSTEPPEEAMKWAELVYSLEARSLWVPDGSEQAVTEQRKTAIPGPMYPHTASPWTLMASREHRDVYTLLTQTIHMLFDPGYSVYGEKRPVYLVVVDATEPPGWLPAPEYARPWSLSGSRPRVETVVSGGRLVVDGGEHLAIGSNAARQASEAIRRILG</sequence>